<keyword evidence="2 11" id="KW-0547">Nucleotide-binding</keyword>
<accession>A0ABY9Z1P4</accession>
<evidence type="ECO:0000256" key="11">
    <source>
        <dbReference type="HAMAP-Rule" id="MF_01487"/>
    </source>
</evidence>
<evidence type="ECO:0000256" key="1">
    <source>
        <dbReference type="ARBA" id="ARBA00022722"/>
    </source>
</evidence>
<evidence type="ECO:0000256" key="8">
    <source>
        <dbReference type="ARBA" id="ARBA00023125"/>
    </source>
</evidence>
<dbReference type="EMBL" id="CP119391">
    <property type="protein sequence ID" value="WNK21069.1"/>
    <property type="molecule type" value="Genomic_DNA"/>
</dbReference>
<dbReference type="PANTHER" id="PTHR43788:SF6">
    <property type="entry name" value="DNA HELICASE B"/>
    <property type="match status" value="1"/>
</dbReference>
<keyword evidence="10 11" id="KW-0413">Isomerase</keyword>
<keyword evidence="1 11" id="KW-0540">Nuclease</keyword>
<keyword evidence="7 11" id="KW-0067">ATP-binding</keyword>
<proteinExistence type="inferred from homology"/>
<dbReference type="Proteomes" id="UP001301869">
    <property type="component" value="Chromosome"/>
</dbReference>
<comment type="function">
    <text evidence="11">A helicase/nuclease that prepares dsDNA breaks (DSB) for recombinational DNA repair. Binds to DSBs and unwinds DNA via a highly rapid and processive ATP-dependent bidirectional helicase activity. Unwinds dsDNA until it encounters a Chi (crossover hotspot instigator) sequence from the 3' direction. Cuts ssDNA a few nucleotides 3' to the Chi site. The properties and activities of the enzyme are changed at Chi. The Chi-altered holoenzyme produces a long 3'-ssDNA overhang and facilitates RecA-binding to the ssDNA for homologous DNA recombination and repair. Holoenzyme degrades any linearized DNA that is unable to undergo homologous recombination. In the holoenzyme this subunit has ssDNA-dependent ATPase and 5'-3' helicase activity. When added to pre-assembled RecBC greatly stimulates nuclease activity and augments holoenzyme processivity. Negatively regulates the RecA-loading ability of RecBCD.</text>
</comment>
<dbReference type="Pfam" id="PF13245">
    <property type="entry name" value="AAA_19"/>
    <property type="match status" value="1"/>
</dbReference>
<evidence type="ECO:0000256" key="9">
    <source>
        <dbReference type="ARBA" id="ARBA00023204"/>
    </source>
</evidence>
<dbReference type="Gene3D" id="1.10.10.1020">
    <property type="entry name" value="RecBCD complex, subunit RecD, N-terminal domain"/>
    <property type="match status" value="1"/>
</dbReference>
<dbReference type="GO" id="GO:0008854">
    <property type="term" value="F:exodeoxyribonuclease V activity"/>
    <property type="evidence" value="ECO:0007669"/>
    <property type="project" value="UniProtKB-EC"/>
</dbReference>
<keyword evidence="5 11" id="KW-0347">Helicase</keyword>
<dbReference type="CDD" id="cd18809">
    <property type="entry name" value="SF1_C_RecD"/>
    <property type="match status" value="1"/>
</dbReference>
<gene>
    <name evidence="11 14" type="primary">recD</name>
    <name evidence="14" type="ORF">P1P91_05165</name>
</gene>
<dbReference type="EC" id="5.6.2.3" evidence="11"/>
<comment type="miscellaneous">
    <text evidence="11">In the RecBCD complex, RecB has a slow 3'-5' helicase, an exonuclease activity and loads RecA onto ssDNA, RecD has a fast 5'-3' helicase activity, while RecC stimulates the ATPase and processivity of the RecB helicase and contributes to recognition of the Chi site.</text>
</comment>
<keyword evidence="8 11" id="KW-0238">DNA-binding</keyword>
<evidence type="ECO:0000313" key="15">
    <source>
        <dbReference type="Proteomes" id="UP001301869"/>
    </source>
</evidence>
<keyword evidence="15" id="KW-1185">Reference proteome</keyword>
<dbReference type="InterPro" id="IPR050534">
    <property type="entry name" value="Coronavir_polyprotein_1ab"/>
</dbReference>
<evidence type="ECO:0000313" key="14">
    <source>
        <dbReference type="EMBL" id="WNK21069.1"/>
    </source>
</evidence>
<feature type="binding site" evidence="11">
    <location>
        <begin position="231"/>
        <end position="238"/>
    </location>
    <ligand>
        <name>ATP</name>
        <dbReference type="ChEBI" id="CHEBI:30616"/>
    </ligand>
</feature>
<evidence type="ECO:0000259" key="12">
    <source>
        <dbReference type="Pfam" id="PF13538"/>
    </source>
</evidence>
<evidence type="ECO:0000256" key="7">
    <source>
        <dbReference type="ARBA" id="ARBA00022840"/>
    </source>
</evidence>
<sequence length="707" mass="76524">MSDIPYTADLFDQPPPAAPRPHPALSDARALLRLLERWVARGWLRDLDRALARFLHAEVEDAPPLLLLGAALASHQLGHGHVCLDLAATLEAPTLALSLPPEGDDMSDPPPLPGEVLETLTLAQWRDGLEHAELVGQGPGSSPLVRRDDGTTTRLYLRRYWQYEQTLHAEVDRRLALADSTDTAPDASLTRATLDTLFGTPGADPEASGGFNWQKAACALAAQSPFAIITGGPGTGKTTTVVRLLALLQTLCQAASDAEPLAIRLAAPTGKAAARLGESITHQVNDLPLGPALRATIPVEVTTLHRLLGARPDTRHFRHHADNPLSLDVLVIDEASMVDIEMLTAVLSALPARTRLILLGDKDQLASVEAGSVLGDLCRRAEGGHYTPATAAWLAQATGQALPEGYRDPDGRPLDQAIAMLRESYRFGARSGIGRLARAVNRSAPDEARQVLEQGYTDLRHRVLGGESDPALDSLVRNGSATREATTATPRPAGYRHYLSVMHARRPNENADFTRRPEAYSAWAEAVLDAYGDFQLLCALRKGPWGIEELNLRIARTLRQAKLLQASDAALEHGWFEGRPVLVTQNDYGLGLMNGDIGIALEVVEAGGARLRVAFPSGEPETPVRWVLPSRLDAIDTVFAMTVHKSQGSEFRHAALLLPDRMTPVLTRELVYTGLTRARQWLSLVEARRGILGEAIDRQVLRASGLG</sequence>
<feature type="domain" description="RecBCD enzyme subunit RecD N-terminal" evidence="13">
    <location>
        <begin position="41"/>
        <end position="148"/>
    </location>
</feature>
<keyword evidence="9 11" id="KW-0234">DNA repair</keyword>
<evidence type="ECO:0000256" key="10">
    <source>
        <dbReference type="ARBA" id="ARBA00023235"/>
    </source>
</evidence>
<organism evidence="14 15">
    <name type="scientific">Halomonas piscis</name>
    <dbReference type="NCBI Taxonomy" id="3031727"/>
    <lineage>
        <taxon>Bacteria</taxon>
        <taxon>Pseudomonadati</taxon>
        <taxon>Pseudomonadota</taxon>
        <taxon>Gammaproteobacteria</taxon>
        <taxon>Oceanospirillales</taxon>
        <taxon>Halomonadaceae</taxon>
        <taxon>Halomonas</taxon>
    </lineage>
</organism>
<dbReference type="CDD" id="cd17933">
    <property type="entry name" value="DEXSc_RecD-like"/>
    <property type="match status" value="1"/>
</dbReference>
<evidence type="ECO:0000256" key="3">
    <source>
        <dbReference type="ARBA" id="ARBA00022763"/>
    </source>
</evidence>
<comment type="similarity">
    <text evidence="11">Belongs to the RecD family.</text>
</comment>
<dbReference type="InterPro" id="IPR006344">
    <property type="entry name" value="RecD"/>
</dbReference>
<feature type="domain" description="UvrD-like helicase C-terminal" evidence="12">
    <location>
        <begin position="638"/>
        <end position="685"/>
    </location>
</feature>
<keyword evidence="3 11" id="KW-0227">DNA damage</keyword>
<dbReference type="InterPro" id="IPR027417">
    <property type="entry name" value="P-loop_NTPase"/>
</dbReference>
<dbReference type="NCBIfam" id="TIGR01447">
    <property type="entry name" value="recD"/>
    <property type="match status" value="1"/>
</dbReference>
<dbReference type="PANTHER" id="PTHR43788">
    <property type="entry name" value="DNA2/NAM7 HELICASE FAMILY MEMBER"/>
    <property type="match status" value="1"/>
</dbReference>
<protein>
    <recommendedName>
        <fullName evidence="11">RecBCD enzyme subunit RecD</fullName>
        <ecNumber evidence="11">5.6.2.3</ecNumber>
    </recommendedName>
    <alternativeName>
        <fullName evidence="11">DNA 5'-3' helicase subunit RecD</fullName>
    </alternativeName>
    <alternativeName>
        <fullName evidence="11">Exonuclease V subunit RecD</fullName>
        <shortName evidence="11">ExoV subunit RecD</shortName>
    </alternativeName>
    <alternativeName>
        <fullName evidence="11">Helicase/nuclease RecBCD subunit RecD</fullName>
    </alternativeName>
</protein>
<evidence type="ECO:0000256" key="6">
    <source>
        <dbReference type="ARBA" id="ARBA00022839"/>
    </source>
</evidence>
<comment type="subunit">
    <text evidence="11">Heterotrimer of RecB, RecC and RecD. All subunits contribute to DNA-binding.</text>
</comment>
<dbReference type="Gene3D" id="3.40.50.300">
    <property type="entry name" value="P-loop containing nucleotide triphosphate hydrolases"/>
    <property type="match status" value="3"/>
</dbReference>
<reference evidence="14 15" key="1">
    <citation type="submission" date="2023-03" db="EMBL/GenBank/DDBJ databases">
        <title>Halomonas sp. nov., isolated from Korean tranditional fermented seafood 'Jeotgal'.</title>
        <authorList>
            <person name="Kim B."/>
            <person name="Shin N.-R."/>
        </authorList>
    </citation>
    <scope>NUCLEOTIDE SEQUENCE [LARGE SCALE GENOMIC DNA]</scope>
    <source>
        <strain evidence="14 15">SG2L-4</strain>
    </source>
</reference>
<evidence type="ECO:0000256" key="5">
    <source>
        <dbReference type="ARBA" id="ARBA00022806"/>
    </source>
</evidence>
<dbReference type="InterPro" id="IPR027785">
    <property type="entry name" value="UvrD-like_helicase_C"/>
</dbReference>
<name>A0ABY9Z1P4_9GAMM</name>
<dbReference type="RefSeq" id="WP_311884990.1">
    <property type="nucleotide sequence ID" value="NZ_CP119391.1"/>
</dbReference>
<evidence type="ECO:0000256" key="4">
    <source>
        <dbReference type="ARBA" id="ARBA00022801"/>
    </source>
</evidence>
<dbReference type="InterPro" id="IPR049550">
    <property type="entry name" value="RecD_N"/>
</dbReference>
<comment type="catalytic activity">
    <reaction evidence="11">
        <text>ATP + H2O = ADP + phosphate + H(+)</text>
        <dbReference type="Rhea" id="RHEA:13065"/>
        <dbReference type="ChEBI" id="CHEBI:15377"/>
        <dbReference type="ChEBI" id="CHEBI:15378"/>
        <dbReference type="ChEBI" id="CHEBI:30616"/>
        <dbReference type="ChEBI" id="CHEBI:43474"/>
        <dbReference type="ChEBI" id="CHEBI:456216"/>
        <dbReference type="EC" id="5.6.2.3"/>
    </reaction>
</comment>
<dbReference type="Pfam" id="PF21185">
    <property type="entry name" value="RecD_N"/>
    <property type="match status" value="1"/>
</dbReference>
<dbReference type="Pfam" id="PF13538">
    <property type="entry name" value="UvrD_C_2"/>
    <property type="match status" value="1"/>
</dbReference>
<keyword evidence="4 11" id="KW-0378">Hydrolase</keyword>
<dbReference type="HAMAP" id="MF_01487">
    <property type="entry name" value="RecD"/>
    <property type="match status" value="1"/>
</dbReference>
<keyword evidence="6 11" id="KW-0269">Exonuclease</keyword>
<dbReference type="SUPFAM" id="SSF52540">
    <property type="entry name" value="P-loop containing nucleoside triphosphate hydrolases"/>
    <property type="match status" value="1"/>
</dbReference>
<evidence type="ECO:0000256" key="2">
    <source>
        <dbReference type="ARBA" id="ARBA00022741"/>
    </source>
</evidence>
<evidence type="ECO:0000259" key="13">
    <source>
        <dbReference type="Pfam" id="PF21185"/>
    </source>
</evidence>
<dbReference type="InterPro" id="IPR041851">
    <property type="entry name" value="RecD_N_sf"/>
</dbReference>